<evidence type="ECO:0000256" key="2">
    <source>
        <dbReference type="ARBA" id="ARBA00022723"/>
    </source>
</evidence>
<evidence type="ECO:0000313" key="7">
    <source>
        <dbReference type="EMBL" id="QUW04295.1"/>
    </source>
</evidence>
<dbReference type="Gene3D" id="3.40.140.10">
    <property type="entry name" value="Cytidine Deaminase, domain 2"/>
    <property type="match status" value="1"/>
</dbReference>
<dbReference type="PROSITE" id="PS50249">
    <property type="entry name" value="MPN"/>
    <property type="match status" value="1"/>
</dbReference>
<evidence type="ECO:0000256" key="4">
    <source>
        <dbReference type="ARBA" id="ARBA00022833"/>
    </source>
</evidence>
<dbReference type="InterPro" id="IPR051929">
    <property type="entry name" value="VirAsm_ModProt"/>
</dbReference>
<evidence type="ECO:0000256" key="5">
    <source>
        <dbReference type="ARBA" id="ARBA00023049"/>
    </source>
</evidence>
<dbReference type="PANTHER" id="PTHR34858:SF1">
    <property type="entry name" value="CYSO-CYSTEINE PEPTIDASE"/>
    <property type="match status" value="1"/>
</dbReference>
<proteinExistence type="predicted"/>
<dbReference type="SMART" id="SM00232">
    <property type="entry name" value="JAB_MPN"/>
    <property type="match status" value="1"/>
</dbReference>
<protein>
    <submittedName>
        <fullName evidence="7">M67 family metallopeptidase</fullName>
    </submittedName>
</protein>
<feature type="domain" description="MPN" evidence="6">
    <location>
        <begin position="2"/>
        <end position="137"/>
    </location>
</feature>
<dbReference type="SUPFAM" id="SSF102712">
    <property type="entry name" value="JAB1/MPN domain"/>
    <property type="match status" value="1"/>
</dbReference>
<dbReference type="EMBL" id="CP072649">
    <property type="protein sequence ID" value="QUW04295.1"/>
    <property type="molecule type" value="Genomic_DNA"/>
</dbReference>
<dbReference type="PANTHER" id="PTHR34858">
    <property type="entry name" value="CYSO-CYSTEINE PEPTIDASE"/>
    <property type="match status" value="1"/>
</dbReference>
<keyword evidence="5" id="KW-0482">Metalloprotease</keyword>
<keyword evidence="4" id="KW-0862">Zinc</keyword>
<dbReference type="CDD" id="cd08070">
    <property type="entry name" value="MPN_like"/>
    <property type="match status" value="1"/>
</dbReference>
<dbReference type="InterPro" id="IPR000555">
    <property type="entry name" value="JAMM/MPN+_dom"/>
</dbReference>
<evidence type="ECO:0000256" key="3">
    <source>
        <dbReference type="ARBA" id="ARBA00022801"/>
    </source>
</evidence>
<evidence type="ECO:0000256" key="1">
    <source>
        <dbReference type="ARBA" id="ARBA00022670"/>
    </source>
</evidence>
<sequence length="141" mass="15752">MLTLTTEQEAAIRAHGEADYPHECCGLLLGTFDEGGRKTTVEVMPISNAREESAKRNRFLITPQELMRGERYARGKQLDIIGFYHSHPDHPAVPSGYDLDHALPVYSYVIVSVHQGQAAEVAAWEMEADRTRFNPEAIVKG</sequence>
<dbReference type="InterPro" id="IPR028090">
    <property type="entry name" value="JAB_dom_prok"/>
</dbReference>
<evidence type="ECO:0000259" key="6">
    <source>
        <dbReference type="PROSITE" id="PS50249"/>
    </source>
</evidence>
<dbReference type="RefSeq" id="WP_211430184.1">
    <property type="nucleotide sequence ID" value="NZ_CP072649.1"/>
</dbReference>
<keyword evidence="3" id="KW-0378">Hydrolase</keyword>
<dbReference type="Proteomes" id="UP000676506">
    <property type="component" value="Chromosome 2"/>
</dbReference>
<dbReference type="InterPro" id="IPR037518">
    <property type="entry name" value="MPN"/>
</dbReference>
<dbReference type="Pfam" id="PF14464">
    <property type="entry name" value="Prok-JAB"/>
    <property type="match status" value="1"/>
</dbReference>
<organism evidence="7 8">
    <name type="scientific">Chloracidobacterium validum</name>
    <dbReference type="NCBI Taxonomy" id="2821543"/>
    <lineage>
        <taxon>Bacteria</taxon>
        <taxon>Pseudomonadati</taxon>
        <taxon>Acidobacteriota</taxon>
        <taxon>Terriglobia</taxon>
        <taxon>Terriglobales</taxon>
        <taxon>Acidobacteriaceae</taxon>
        <taxon>Chloracidobacterium</taxon>
    </lineage>
</organism>
<name>A0ABX8BFK6_9BACT</name>
<keyword evidence="2" id="KW-0479">Metal-binding</keyword>
<evidence type="ECO:0000313" key="8">
    <source>
        <dbReference type="Proteomes" id="UP000676506"/>
    </source>
</evidence>
<gene>
    <name evidence="7" type="ORF">J8C06_14765</name>
</gene>
<keyword evidence="1" id="KW-0645">Protease</keyword>
<keyword evidence="8" id="KW-1185">Reference proteome</keyword>
<reference evidence="7 8" key="1">
    <citation type="submission" date="2021-03" db="EMBL/GenBank/DDBJ databases">
        <title>Genomic and phenotypic characterization of Chloracidobacterium isolates provides evidence for multiple species.</title>
        <authorList>
            <person name="Saini M.K."/>
            <person name="Costas A.M.G."/>
            <person name="Tank M."/>
            <person name="Bryant D.A."/>
        </authorList>
    </citation>
    <scope>NUCLEOTIDE SEQUENCE [LARGE SCALE GENOMIC DNA]</scope>
    <source>
        <strain evidence="7 8">BV2-C</strain>
    </source>
</reference>
<accession>A0ABX8BFK6</accession>